<sequence length="425" mass="47448">MTDIYQNENSTKSYVYLAAQPDKPNIFTIADKNEHRPKRKLISHVLSDHSMRKFESSMLAQIDIFLKQILYFKSSAYNMTPACRHMGLNIAGKLGFGFDLGLQTDDTNRSLPTAITLGNHKTNACMQFTTLAVLLKPGFIVNMFTSSLRARLMDMLMSMIKSRLAKPSDAEQDLLAVYAEQSDSDIKNIKQQSLWAEAVFFFAAGGETIASTLSAAFFYLSRNAEIYEKLAEEIRTTFQSADEIRGGSKLSGCRYLRACIDETMRMSPPVPSTLWREAVKGQSLVVDGHAIPPGTQVGVNIYSLHHNEEYFPDSFKFDPERWMPGAQPGRAHHAAFTPFSFGSRGCAGKSMAYLEMSLVLAKTLWYFDFQRASSGAEKIMGDGISGFTHHGGEETEFPMYNLFAAGHDGPVLKFTSRGTWCDELQ</sequence>
<organism evidence="7 8">
    <name type="scientific">Pestalotiopsis fici (strain W106-1 / CGMCC3.15140)</name>
    <dbReference type="NCBI Taxonomy" id="1229662"/>
    <lineage>
        <taxon>Eukaryota</taxon>
        <taxon>Fungi</taxon>
        <taxon>Dikarya</taxon>
        <taxon>Ascomycota</taxon>
        <taxon>Pezizomycotina</taxon>
        <taxon>Sordariomycetes</taxon>
        <taxon>Xylariomycetidae</taxon>
        <taxon>Amphisphaeriales</taxon>
        <taxon>Sporocadaceae</taxon>
        <taxon>Pestalotiopsis</taxon>
    </lineage>
</organism>
<dbReference type="eggNOG" id="KOG0158">
    <property type="taxonomic scope" value="Eukaryota"/>
</dbReference>
<gene>
    <name evidence="7" type="ORF">PFICI_08340</name>
</gene>
<dbReference type="InterPro" id="IPR017972">
    <property type="entry name" value="Cyt_P450_CS"/>
</dbReference>
<evidence type="ECO:0000256" key="3">
    <source>
        <dbReference type="ARBA" id="ARBA00022723"/>
    </source>
</evidence>
<dbReference type="InParanoid" id="W3X6L0"/>
<evidence type="ECO:0000256" key="4">
    <source>
        <dbReference type="ARBA" id="ARBA00023004"/>
    </source>
</evidence>
<reference evidence="8" key="1">
    <citation type="journal article" date="2015" name="BMC Genomics">
        <title>Genomic and transcriptomic analysis of the endophytic fungus Pestalotiopsis fici reveals its lifestyle and high potential for synthesis of natural products.</title>
        <authorList>
            <person name="Wang X."/>
            <person name="Zhang X."/>
            <person name="Liu L."/>
            <person name="Xiang M."/>
            <person name="Wang W."/>
            <person name="Sun X."/>
            <person name="Che Y."/>
            <person name="Guo L."/>
            <person name="Liu G."/>
            <person name="Guo L."/>
            <person name="Wang C."/>
            <person name="Yin W.B."/>
            <person name="Stadler M."/>
            <person name="Zhang X."/>
            <person name="Liu X."/>
        </authorList>
    </citation>
    <scope>NUCLEOTIDE SEQUENCE [LARGE SCALE GENOMIC DNA]</scope>
    <source>
        <strain evidence="8">W106-1 / CGMCC3.15140</strain>
    </source>
</reference>
<evidence type="ECO:0000313" key="8">
    <source>
        <dbReference type="Proteomes" id="UP000030651"/>
    </source>
</evidence>
<dbReference type="GO" id="GO:0005506">
    <property type="term" value="F:iron ion binding"/>
    <property type="evidence" value="ECO:0007669"/>
    <property type="project" value="InterPro"/>
</dbReference>
<dbReference type="RefSeq" id="XP_007835112.1">
    <property type="nucleotide sequence ID" value="XM_007836921.1"/>
</dbReference>
<dbReference type="Proteomes" id="UP000030651">
    <property type="component" value="Unassembled WGS sequence"/>
</dbReference>
<dbReference type="KEGG" id="pfy:PFICI_08340"/>
<evidence type="ECO:0000256" key="5">
    <source>
        <dbReference type="PIRSR" id="PIRSR602401-1"/>
    </source>
</evidence>
<dbReference type="InterPro" id="IPR002401">
    <property type="entry name" value="Cyt_P450_E_grp-I"/>
</dbReference>
<dbReference type="AlphaFoldDB" id="W3X6L0"/>
<keyword evidence="6" id="KW-0503">Monooxygenase</keyword>
<evidence type="ECO:0000256" key="1">
    <source>
        <dbReference type="ARBA" id="ARBA00001971"/>
    </source>
</evidence>
<keyword evidence="3 5" id="KW-0479">Metal-binding</keyword>
<keyword evidence="2 5" id="KW-0349">Heme</keyword>
<dbReference type="OrthoDB" id="1470350at2759"/>
<dbReference type="GeneID" id="19273353"/>
<dbReference type="PROSITE" id="PS00086">
    <property type="entry name" value="CYTOCHROME_P450"/>
    <property type="match status" value="1"/>
</dbReference>
<evidence type="ECO:0000256" key="2">
    <source>
        <dbReference type="ARBA" id="ARBA00022617"/>
    </source>
</evidence>
<keyword evidence="4 5" id="KW-0408">Iron</keyword>
<dbReference type="PRINTS" id="PR00385">
    <property type="entry name" value="P450"/>
</dbReference>
<evidence type="ECO:0000256" key="6">
    <source>
        <dbReference type="RuleBase" id="RU000461"/>
    </source>
</evidence>
<dbReference type="InterPro" id="IPR001128">
    <property type="entry name" value="Cyt_P450"/>
</dbReference>
<dbReference type="PRINTS" id="PR00463">
    <property type="entry name" value="EP450I"/>
</dbReference>
<dbReference type="SUPFAM" id="SSF48264">
    <property type="entry name" value="Cytochrome P450"/>
    <property type="match status" value="1"/>
</dbReference>
<keyword evidence="6" id="KW-0560">Oxidoreductase</keyword>
<dbReference type="GO" id="GO:0020037">
    <property type="term" value="F:heme binding"/>
    <property type="evidence" value="ECO:0007669"/>
    <property type="project" value="InterPro"/>
</dbReference>
<dbReference type="GO" id="GO:0016705">
    <property type="term" value="F:oxidoreductase activity, acting on paired donors, with incorporation or reduction of molecular oxygen"/>
    <property type="evidence" value="ECO:0007669"/>
    <property type="project" value="InterPro"/>
</dbReference>
<dbReference type="PANTHER" id="PTHR24305:SF226">
    <property type="entry name" value="CYTOCHROME P450 MONOOXYGENASE"/>
    <property type="match status" value="1"/>
</dbReference>
<feature type="binding site" description="axial binding residue" evidence="5">
    <location>
        <position position="346"/>
    </location>
    <ligand>
        <name>heme</name>
        <dbReference type="ChEBI" id="CHEBI:30413"/>
    </ligand>
    <ligandPart>
        <name>Fe</name>
        <dbReference type="ChEBI" id="CHEBI:18248"/>
    </ligandPart>
</feature>
<dbReference type="PANTHER" id="PTHR24305">
    <property type="entry name" value="CYTOCHROME P450"/>
    <property type="match status" value="1"/>
</dbReference>
<name>W3X6L0_PESFW</name>
<protein>
    <submittedName>
        <fullName evidence="7">Uncharacterized protein</fullName>
    </submittedName>
</protein>
<dbReference type="EMBL" id="KI912113">
    <property type="protein sequence ID" value="ETS80811.1"/>
    <property type="molecule type" value="Genomic_DNA"/>
</dbReference>
<comment type="cofactor">
    <cofactor evidence="1 5">
        <name>heme</name>
        <dbReference type="ChEBI" id="CHEBI:30413"/>
    </cofactor>
</comment>
<accession>W3X6L0</accession>
<keyword evidence="8" id="KW-1185">Reference proteome</keyword>
<dbReference type="STRING" id="1229662.W3X6L0"/>
<dbReference type="Pfam" id="PF00067">
    <property type="entry name" value="p450"/>
    <property type="match status" value="1"/>
</dbReference>
<dbReference type="Gene3D" id="1.10.630.10">
    <property type="entry name" value="Cytochrome P450"/>
    <property type="match status" value="1"/>
</dbReference>
<dbReference type="HOGENOM" id="CLU_001570_14_11_1"/>
<proteinExistence type="inferred from homology"/>
<dbReference type="GO" id="GO:0004497">
    <property type="term" value="F:monooxygenase activity"/>
    <property type="evidence" value="ECO:0007669"/>
    <property type="project" value="UniProtKB-KW"/>
</dbReference>
<evidence type="ECO:0000313" key="7">
    <source>
        <dbReference type="EMBL" id="ETS80811.1"/>
    </source>
</evidence>
<dbReference type="InterPro" id="IPR050121">
    <property type="entry name" value="Cytochrome_P450_monoxygenase"/>
</dbReference>
<dbReference type="InterPro" id="IPR036396">
    <property type="entry name" value="Cyt_P450_sf"/>
</dbReference>
<comment type="similarity">
    <text evidence="6">Belongs to the cytochrome P450 family.</text>
</comment>